<dbReference type="PANTHER" id="PTHR15672:SF25">
    <property type="entry name" value="OS01G0100600 PROTEIN"/>
    <property type="match status" value="1"/>
</dbReference>
<dbReference type="InterPro" id="IPR036867">
    <property type="entry name" value="R3H_dom_sf"/>
</dbReference>
<dbReference type="InterPro" id="IPR001374">
    <property type="entry name" value="R3H_dom"/>
</dbReference>
<evidence type="ECO:0000256" key="2">
    <source>
        <dbReference type="SAM" id="MobiDB-lite"/>
    </source>
</evidence>
<dbReference type="Pfam" id="PF01424">
    <property type="entry name" value="R3H"/>
    <property type="match status" value="1"/>
</dbReference>
<gene>
    <name evidence="4" type="ORF">C2S53_015487</name>
</gene>
<keyword evidence="1" id="KW-0597">Phosphoprotein</keyword>
<dbReference type="InterPro" id="IPR051937">
    <property type="entry name" value="R3H_domain_containing"/>
</dbReference>
<evidence type="ECO:0000256" key="1">
    <source>
        <dbReference type="ARBA" id="ARBA00022553"/>
    </source>
</evidence>
<dbReference type="CDD" id="cd02325">
    <property type="entry name" value="R3H"/>
    <property type="match status" value="1"/>
</dbReference>
<comment type="caution">
    <text evidence="4">The sequence shown here is derived from an EMBL/GenBank/DDBJ whole genome shotgun (WGS) entry which is preliminary data.</text>
</comment>
<dbReference type="EMBL" id="SDAM02001956">
    <property type="protein sequence ID" value="KAH6821730.1"/>
    <property type="molecule type" value="Genomic_DNA"/>
</dbReference>
<organism evidence="4 5">
    <name type="scientific">Perilla frutescens var. hirtella</name>
    <name type="common">Perilla citriodora</name>
    <name type="synonym">Perilla setoyensis</name>
    <dbReference type="NCBI Taxonomy" id="608512"/>
    <lineage>
        <taxon>Eukaryota</taxon>
        <taxon>Viridiplantae</taxon>
        <taxon>Streptophyta</taxon>
        <taxon>Embryophyta</taxon>
        <taxon>Tracheophyta</taxon>
        <taxon>Spermatophyta</taxon>
        <taxon>Magnoliopsida</taxon>
        <taxon>eudicotyledons</taxon>
        <taxon>Gunneridae</taxon>
        <taxon>Pentapetalae</taxon>
        <taxon>asterids</taxon>
        <taxon>lamiids</taxon>
        <taxon>Lamiales</taxon>
        <taxon>Lamiaceae</taxon>
        <taxon>Nepetoideae</taxon>
        <taxon>Elsholtzieae</taxon>
        <taxon>Perilla</taxon>
    </lineage>
</organism>
<reference evidence="4 5" key="1">
    <citation type="journal article" date="2021" name="Nat. Commun.">
        <title>Incipient diploidization of the medicinal plant Perilla within 10,000 years.</title>
        <authorList>
            <person name="Zhang Y."/>
            <person name="Shen Q."/>
            <person name="Leng L."/>
            <person name="Zhang D."/>
            <person name="Chen S."/>
            <person name="Shi Y."/>
            <person name="Ning Z."/>
            <person name="Chen S."/>
        </authorList>
    </citation>
    <scope>NUCLEOTIDE SEQUENCE [LARGE SCALE GENOMIC DNA]</scope>
    <source>
        <strain evidence="5">cv. PC099</strain>
    </source>
</reference>
<feature type="compositionally biased region" description="Basic and acidic residues" evidence="2">
    <location>
        <begin position="244"/>
        <end position="259"/>
    </location>
</feature>
<proteinExistence type="predicted"/>
<dbReference type="AlphaFoldDB" id="A0AAD4IV16"/>
<dbReference type="PROSITE" id="PS51061">
    <property type="entry name" value="R3H"/>
    <property type="match status" value="1"/>
</dbReference>
<dbReference type="SMART" id="SM00393">
    <property type="entry name" value="R3H"/>
    <property type="match status" value="1"/>
</dbReference>
<dbReference type="SUPFAM" id="SSF82708">
    <property type="entry name" value="R3H domain"/>
    <property type="match status" value="1"/>
</dbReference>
<evidence type="ECO:0000313" key="5">
    <source>
        <dbReference type="Proteomes" id="UP001190926"/>
    </source>
</evidence>
<dbReference type="PANTHER" id="PTHR15672">
    <property type="entry name" value="CAMP-REGULATED PHOSPHOPROTEIN 21 RELATED R3H DOMAIN CONTAINING PROTEIN"/>
    <property type="match status" value="1"/>
</dbReference>
<protein>
    <recommendedName>
        <fullName evidence="3">R3H domain-containing protein</fullName>
    </recommendedName>
</protein>
<dbReference type="Proteomes" id="UP001190926">
    <property type="component" value="Unassembled WGS sequence"/>
</dbReference>
<evidence type="ECO:0000313" key="4">
    <source>
        <dbReference type="EMBL" id="KAH6821730.1"/>
    </source>
</evidence>
<sequence>MSLAQFSMVEELASLVKDNIPCKHLILSVEDALLNYLHDHTSLVDGVLELEPMNPYNRLLVHRLAEIFGFAHHSVGEGEDRHLVLERSPETSIPGILVSDLLLQYGEMQSPMTYDVLRRKEVLPGQKIDVVSGGPSLDERETAYFAARQRIFSEDACDSKLVKERPKKDPVVARRMIARALGQADKGTTHELTSSDTRECGQTVVEDVKMKCMDENNTNSNNKMETKSLSKKNPRGSMMSKVNKSSEFKAMDGSSKEQKNNAIEGDSSAELKNESQDNYLRQEQMGAAKRLFANALKMHRRDVNLSKSHETKETGC</sequence>
<accession>A0AAD4IV16</accession>
<dbReference type="GO" id="GO:0003676">
    <property type="term" value="F:nucleic acid binding"/>
    <property type="evidence" value="ECO:0007669"/>
    <property type="project" value="UniProtKB-UniRule"/>
</dbReference>
<name>A0AAD4IV16_PERFH</name>
<dbReference type="Gene3D" id="3.30.1370.50">
    <property type="entry name" value="R3H-like domain"/>
    <property type="match status" value="1"/>
</dbReference>
<evidence type="ECO:0000259" key="3">
    <source>
        <dbReference type="PROSITE" id="PS51061"/>
    </source>
</evidence>
<feature type="domain" description="R3H" evidence="3">
    <location>
        <begin position="23"/>
        <end position="89"/>
    </location>
</feature>
<keyword evidence="5" id="KW-1185">Reference proteome</keyword>
<feature type="region of interest" description="Disordered" evidence="2">
    <location>
        <begin position="214"/>
        <end position="281"/>
    </location>
</feature>